<dbReference type="PROSITE" id="PS51184">
    <property type="entry name" value="JMJC"/>
    <property type="match status" value="1"/>
</dbReference>
<feature type="compositionally biased region" description="Polar residues" evidence="25">
    <location>
        <begin position="958"/>
        <end position="972"/>
    </location>
</feature>
<keyword evidence="6" id="KW-0479">Metal-binding</keyword>
<feature type="region of interest" description="Disordered" evidence="25">
    <location>
        <begin position="1147"/>
        <end position="1169"/>
    </location>
</feature>
<feature type="compositionally biased region" description="Basic residues" evidence="25">
    <location>
        <begin position="1342"/>
        <end position="1359"/>
    </location>
</feature>
<dbReference type="InterPro" id="IPR003347">
    <property type="entry name" value="JmjC_dom"/>
</dbReference>
<comment type="cofactor">
    <cofactor evidence="2">
        <name>L-ascorbate</name>
        <dbReference type="ChEBI" id="CHEBI:38290"/>
    </cofactor>
</comment>
<sequence length="2016" mass="224063">MHHTSEQFGGRSTQDNFPLESLSQGRGWGPTGGRSWLPPSSRCASSTSQPSLPPHPPPHMSGLVHPNKLMVSVGSLPRTLHDKIDAIHGLAQSLLRDQHQPRLWEQLGQIYESEQDLEEALRCYQNTLRYQTYGGGYNHLSTHVSQLQRFLNPHQHRPRTLPLVVDVWSLLQQQPRAFPGKNSCQLKRPATHMDHSVIHHTPGIHHMISSAAPNDEIPSQVKRKRSTSPDQVHHGGLQRTPITNPHHQGHYQQSKPNLWNPLHKSGHSWHHPERKSTQADFQDQQKNILGGYPCRTNSSNTSSSLSPPALTSPPQFINRSNSKSQLQTTTSSLMNQIHDGASSNSPSILSSTLNSQHQLQCPASGEGNRNSYNQSRLTVESTARNELRGNPRSDFREPRVIGSDSQQARLEQQRVSPADITCVPYNTHHQPNNSTVAGTPHSLATVSSSASSSEVWRKEQHSSAGGNGPHLTAGLYSRSQGLETQGHNRPSEGDTALVVHEHKPSSPPSLSGTAAIVTTATDINHASMYNSSSTCKTVQVTAPSTGSTTVGNLIRTTANWKGDSRKDLSLSSAFVNPGVTDGIGSMYGKDVHGSLVKQESFYDHSNISVTAAPSSTVISHNIRTSFQQSNVKSMSNEKEIGGLQNVNTAKPTVPPPTAFETVQPLSDQPLSSQAHESPYLKSFPRKTQSIEEVLDKLDAELEGRTQSEIELLEEEKEEQNVNDTMPILTCNHDKVSPAQPVSNKKFQQRCIEKDTARMSASSPYWTTGNSNAIHLPASPAEDERPKTPGLDLGAEQEKQRSRSESKNNSREMQGPQVSQSPNTSGTTSYRPSEMDGLLMQQTAAVLPKDLAMLGAVRGNRTPSQGKTSPCFTMDRQQDCLKGVVIKKETEPVKIENGKKLFEDFSASPGGQADQFEEPSELSTILPDGLANIMKMLDESIKKEELYKNTSHVKDQYSCVSPVQSSIQATTERGQPPPLLERPKATLQGSNLNINAVNKTPPVLSRQGSVASLSSSYSRSSSFSEEDTRSPVKLSPSYTRKHRQLDISESPVKDHHVSSSKYQDSRVCDVSENIDIKKSEDKLQKKLTPEKSSIKNDKEKLPSMKEHHETAKNETRDSPPPYAPLQQTGVGNMFKSLASVLESQKYSYRGGPFGRQPAGSRGSSGSSLKYKPSIGGDIPRKSPVCSESLAFSSQLTTSDYEEMWCTKTHSVVPKKEITQSSSRDLNKTEIKKEEMGTLDNDADIKQDFCERQDKTKVLPEIGKDGIIMSKKVTKVKEERKQTSVSKTSLAEQGRSCEVLLTRYEIPEGSCCVKADKDRKNEKGREKEMEKEKSGKGQKTEDRHRRRSRKDHKEHKKHRKRDSLSASTSSSGNGLSSRSSSQKHKDKESKTHKDKSRQVLGNLDMQSKEVQGREKSKAEGTSAVSTKGESKRSPNSGNVKKEEASATVSSGGNHKTGSSLGPADLLKLKALSDGPPKELKIRLIKVESGDRETFIASEVEEKRIPLSEITIKNTASEVIRACKNAKIKGKFWESHLQPEFSVKPNMGNGENLPKEKLNPPTPSIYLESKRDAFSPVLHQFCTDSKNPITVIRGLAGSLRLNLGLFSTKSLVEANGDHSVEVRTQVQQPSDENWDFAGNKQTWPCESSRSYTTIAKYAQYQASSFQESLQEEKGSDEDEDEEEQVSTPVPSSNSSDQKGKIIKFGTNIDLSDPKRWKPQLQELLKLPAFMRVSSSGNMLSHVGYTILGMNTVQLYMKVPGSRTPGHQENNNFCSVNINIGPGDCEWFAVHESYWEKISEFCEQHGVDYLTGSWWPVLEDLYKANIPVYRFIQRPGDLVWINAGTVHWVQAVGWCNNIAWNVGPLIAYQYQLALERFEWNDVKNVRSIVPMIHVSWNIGRSVKISDFDTFRMVKHCLLQSLKNTQILRNRLIQEGKKISYQSRVKDEPAYYCNECDVEVFNILFVTCENSSRKTYVVHCEDCARKRSQSLQNVVVLEQYKTEEMMQVYDNFVLAPQPSSR</sequence>
<evidence type="ECO:0000256" key="22">
    <source>
        <dbReference type="ARBA" id="ARBA00079190"/>
    </source>
</evidence>
<evidence type="ECO:0000256" key="5">
    <source>
        <dbReference type="ARBA" id="ARBA00022553"/>
    </source>
</evidence>
<dbReference type="PANTHER" id="PTHR14017:SF5">
    <property type="entry name" value="LYSINE-SPECIFIC DEMETHYLASE 6B"/>
    <property type="match status" value="1"/>
</dbReference>
<feature type="compositionally biased region" description="Basic and acidic residues" evidence="25">
    <location>
        <begin position="383"/>
        <end position="399"/>
    </location>
</feature>
<evidence type="ECO:0000256" key="2">
    <source>
        <dbReference type="ARBA" id="ARBA00001961"/>
    </source>
</evidence>
<gene>
    <name evidence="27" type="primary">KDM6B</name>
    <name evidence="27" type="synonym">kdm6ba</name>
</gene>
<protein>
    <recommendedName>
        <fullName evidence="20">Lysine-specific demethylase 6B</fullName>
        <ecNumber evidence="16">1.14.11.68</ecNumber>
    </recommendedName>
    <alternativeName>
        <fullName evidence="21">JmjC domain-containing protein 3</fullName>
    </alternativeName>
    <alternativeName>
        <fullName evidence="23">Jumonji domain-containing protein 3</fullName>
    </alternativeName>
    <alternativeName>
        <fullName evidence="22">[histone H3]-trimethyl-L-lysine(27) demethylase 6B</fullName>
    </alternativeName>
</protein>
<dbReference type="Pfam" id="PF21322">
    <property type="entry name" value="KDM6_C-hel"/>
    <property type="match status" value="1"/>
</dbReference>
<reference evidence="27" key="3">
    <citation type="submission" date="2025-09" db="UniProtKB">
        <authorList>
            <consortium name="Ensembl"/>
        </authorList>
    </citation>
    <scope>IDENTIFICATION</scope>
</reference>
<dbReference type="GO" id="GO:0010468">
    <property type="term" value="P:regulation of gene expression"/>
    <property type="evidence" value="ECO:0007669"/>
    <property type="project" value="TreeGrafter"/>
</dbReference>
<dbReference type="Gene3D" id="2.60.120.650">
    <property type="entry name" value="Cupin"/>
    <property type="match status" value="1"/>
</dbReference>
<feature type="compositionally biased region" description="Polar residues" evidence="25">
    <location>
        <begin position="1682"/>
        <end position="1693"/>
    </location>
</feature>
<keyword evidence="10" id="KW-0223">Dioxygenase</keyword>
<feature type="region of interest" description="Disordered" evidence="25">
    <location>
        <begin position="758"/>
        <end position="832"/>
    </location>
</feature>
<evidence type="ECO:0000256" key="13">
    <source>
        <dbReference type="ARBA" id="ARBA00023198"/>
    </source>
</evidence>
<feature type="compositionally biased region" description="Polar residues" evidence="25">
    <location>
        <begin position="1444"/>
        <end position="1457"/>
    </location>
</feature>
<evidence type="ECO:0000256" key="3">
    <source>
        <dbReference type="ARBA" id="ARBA00004123"/>
    </source>
</evidence>
<dbReference type="SUPFAM" id="SSF51197">
    <property type="entry name" value="Clavaminate synthase-like"/>
    <property type="match status" value="1"/>
</dbReference>
<feature type="compositionally biased region" description="Polar residues" evidence="25">
    <location>
        <begin position="1"/>
        <end position="24"/>
    </location>
</feature>
<organism evidence="27 28">
    <name type="scientific">Erpetoichthys calabaricus</name>
    <name type="common">Rope fish</name>
    <name type="synonym">Calamoichthys calabaricus</name>
    <dbReference type="NCBI Taxonomy" id="27687"/>
    <lineage>
        <taxon>Eukaryota</taxon>
        <taxon>Metazoa</taxon>
        <taxon>Chordata</taxon>
        <taxon>Craniata</taxon>
        <taxon>Vertebrata</taxon>
        <taxon>Euteleostomi</taxon>
        <taxon>Actinopterygii</taxon>
        <taxon>Polypteriformes</taxon>
        <taxon>Polypteridae</taxon>
        <taxon>Erpetoichthys</taxon>
    </lineage>
</organism>
<dbReference type="GO" id="GO:0046872">
    <property type="term" value="F:metal ion binding"/>
    <property type="evidence" value="ECO:0007669"/>
    <property type="project" value="UniProtKB-KW"/>
</dbReference>
<feature type="region of interest" description="Disordered" evidence="25">
    <location>
        <begin position="958"/>
        <end position="983"/>
    </location>
</feature>
<feature type="compositionally biased region" description="Acidic residues" evidence="25">
    <location>
        <begin position="1671"/>
        <end position="1681"/>
    </location>
</feature>
<feature type="compositionally biased region" description="Basic and acidic residues" evidence="25">
    <location>
        <begin position="795"/>
        <end position="809"/>
    </location>
</feature>
<evidence type="ECO:0000256" key="11">
    <source>
        <dbReference type="ARBA" id="ARBA00023002"/>
    </source>
</evidence>
<dbReference type="InterPro" id="IPR019734">
    <property type="entry name" value="TPR_rpt"/>
</dbReference>
<dbReference type="InterPro" id="IPR048562">
    <property type="entry name" value="KDM6A_B-like_C-hel"/>
</dbReference>
<feature type="compositionally biased region" description="Basic and acidic residues" evidence="25">
    <location>
        <begin position="1050"/>
        <end position="1063"/>
    </location>
</feature>
<feature type="compositionally biased region" description="Polar residues" evidence="25">
    <location>
        <begin position="427"/>
        <end position="446"/>
    </location>
</feature>
<dbReference type="InterPro" id="IPR046941">
    <property type="entry name" value="KDM6_GATAL_sf"/>
</dbReference>
<feature type="region of interest" description="Disordered" evidence="25">
    <location>
        <begin position="426"/>
        <end position="474"/>
    </location>
</feature>
<feature type="compositionally biased region" description="Polar residues" evidence="25">
    <location>
        <begin position="240"/>
        <end position="257"/>
    </location>
</feature>
<keyword evidence="8" id="KW-0832">Ubl conjugation</keyword>
<dbReference type="GO" id="GO:0000978">
    <property type="term" value="F:RNA polymerase II cis-regulatory region sequence-specific DNA binding"/>
    <property type="evidence" value="ECO:0007669"/>
    <property type="project" value="TreeGrafter"/>
</dbReference>
<feature type="compositionally biased region" description="Low complexity" evidence="25">
    <location>
        <begin position="296"/>
        <end position="314"/>
    </location>
</feature>
<keyword evidence="11" id="KW-0560">Oxidoreductase</keyword>
<comment type="cofactor">
    <cofactor evidence="1">
        <name>Fe(2+)</name>
        <dbReference type="ChEBI" id="CHEBI:29033"/>
    </cofactor>
</comment>
<dbReference type="GO" id="GO:0071558">
    <property type="term" value="F:histone H3K27me2/H3K27me3 demethylase activity"/>
    <property type="evidence" value="ECO:0007669"/>
    <property type="project" value="UniProtKB-EC"/>
</dbReference>
<dbReference type="GO" id="GO:0031490">
    <property type="term" value="F:chromatin DNA binding"/>
    <property type="evidence" value="ECO:0007669"/>
    <property type="project" value="TreeGrafter"/>
</dbReference>
<feature type="region of interest" description="Disordered" evidence="25">
    <location>
        <begin position="1"/>
        <end position="65"/>
    </location>
</feature>
<feature type="repeat" description="TPR" evidence="24">
    <location>
        <begin position="101"/>
        <end position="134"/>
    </location>
</feature>
<evidence type="ECO:0000259" key="26">
    <source>
        <dbReference type="PROSITE" id="PS51184"/>
    </source>
</evidence>
<feature type="compositionally biased region" description="Polar residues" evidence="25">
    <location>
        <begin position="356"/>
        <end position="382"/>
    </location>
</feature>
<dbReference type="Gene3D" id="1.20.58.1370">
    <property type="match status" value="1"/>
</dbReference>
<dbReference type="GO" id="GO:0006954">
    <property type="term" value="P:inflammatory response"/>
    <property type="evidence" value="ECO:0007669"/>
    <property type="project" value="UniProtKB-KW"/>
</dbReference>
<dbReference type="EC" id="1.14.11.68" evidence="16"/>
<dbReference type="PANTHER" id="PTHR14017">
    <property type="entry name" value="LYSINE-SPECIFIC DEMETHYLASE"/>
    <property type="match status" value="1"/>
</dbReference>
<feature type="region of interest" description="Disordered" evidence="25">
    <location>
        <begin position="1080"/>
        <end position="1127"/>
    </location>
</feature>
<feature type="compositionally biased region" description="Low complexity" evidence="25">
    <location>
        <begin position="1362"/>
        <end position="1378"/>
    </location>
</feature>
<dbReference type="Gene3D" id="2.10.110.20">
    <property type="match status" value="1"/>
</dbReference>
<evidence type="ECO:0000256" key="19">
    <source>
        <dbReference type="ARBA" id="ARBA00063549"/>
    </source>
</evidence>
<feature type="region of interest" description="Disordered" evidence="25">
    <location>
        <begin position="216"/>
        <end position="414"/>
    </location>
</feature>
<evidence type="ECO:0000256" key="25">
    <source>
        <dbReference type="SAM" id="MobiDB-lite"/>
    </source>
</evidence>
<feature type="region of interest" description="Disordered" evidence="25">
    <location>
        <begin position="1309"/>
        <end position="1459"/>
    </location>
</feature>
<dbReference type="Ensembl" id="ENSECRT00000011017.1">
    <property type="protein sequence ID" value="ENSECRP00000010840.1"/>
    <property type="gene ID" value="ENSECRG00000007204.1"/>
</dbReference>
<evidence type="ECO:0000256" key="20">
    <source>
        <dbReference type="ARBA" id="ARBA00069212"/>
    </source>
</evidence>
<keyword evidence="28" id="KW-1185">Reference proteome</keyword>
<keyword evidence="13" id="KW-0395">Inflammatory response</keyword>
<evidence type="ECO:0000256" key="24">
    <source>
        <dbReference type="PROSITE-ProRule" id="PRU00339"/>
    </source>
</evidence>
<evidence type="ECO:0000256" key="18">
    <source>
        <dbReference type="ARBA" id="ARBA00059748"/>
    </source>
</evidence>
<feature type="compositionally biased region" description="Polar residues" evidence="25">
    <location>
        <begin position="403"/>
        <end position="414"/>
    </location>
</feature>
<evidence type="ECO:0000256" key="16">
    <source>
        <dbReference type="ARBA" id="ARBA00034525"/>
    </source>
</evidence>
<comment type="subcellular location">
    <subcellularLocation>
        <location evidence="3">Nucleus</location>
    </subcellularLocation>
</comment>
<feature type="compositionally biased region" description="Polar residues" evidence="25">
    <location>
        <begin position="758"/>
        <end position="772"/>
    </location>
</feature>
<feature type="compositionally biased region" description="Polar residues" evidence="25">
    <location>
        <begin position="1420"/>
        <end position="1436"/>
    </location>
</feature>
<evidence type="ECO:0000256" key="7">
    <source>
        <dbReference type="ARBA" id="ARBA00022833"/>
    </source>
</evidence>
<evidence type="ECO:0000256" key="14">
    <source>
        <dbReference type="ARBA" id="ARBA00023242"/>
    </source>
</evidence>
<feature type="region of interest" description="Disordered" evidence="25">
    <location>
        <begin position="1663"/>
        <end position="1696"/>
    </location>
</feature>
<dbReference type="GeneTree" id="ENSGT00940000160414"/>
<evidence type="ECO:0000256" key="12">
    <source>
        <dbReference type="ARBA" id="ARBA00023004"/>
    </source>
</evidence>
<keyword evidence="12" id="KW-0408">Iron</keyword>
<evidence type="ECO:0000256" key="1">
    <source>
        <dbReference type="ARBA" id="ARBA00001954"/>
    </source>
</evidence>
<evidence type="ECO:0000313" key="28">
    <source>
        <dbReference type="Proteomes" id="UP000694620"/>
    </source>
</evidence>
<comment type="subunit">
    <text evidence="19">Interacts with TLE1. Component of the MLL4 complex, at least composed of KMT2B/MLL4, ASH2L, RBBP5, WDR5, and KDM6B. Interacts with TBX21, SMARCA4, SMARCC1 and SMARCC2.</text>
</comment>
<evidence type="ECO:0000256" key="10">
    <source>
        <dbReference type="ARBA" id="ARBA00022964"/>
    </source>
</evidence>
<feature type="compositionally biased region" description="Low complexity" evidence="25">
    <location>
        <begin position="342"/>
        <end position="355"/>
    </location>
</feature>
<keyword evidence="5" id="KW-0597">Phosphoprotein</keyword>
<feature type="compositionally biased region" description="Polar residues" evidence="25">
    <location>
        <begin position="278"/>
        <end position="287"/>
    </location>
</feature>
<evidence type="ECO:0000256" key="21">
    <source>
        <dbReference type="ARBA" id="ARBA00078702"/>
    </source>
</evidence>
<dbReference type="GO" id="GO:0044666">
    <property type="term" value="C:MLL3/4 complex"/>
    <property type="evidence" value="ECO:0007669"/>
    <property type="project" value="TreeGrafter"/>
</dbReference>
<dbReference type="FunFam" id="2.10.110.20:FF:000001">
    <property type="entry name" value="lysine-specific demethylase 6A isoform X2"/>
    <property type="match status" value="1"/>
</dbReference>
<feature type="domain" description="JmjC" evidence="26">
    <location>
        <begin position="1712"/>
        <end position="1875"/>
    </location>
</feature>
<feature type="compositionally biased region" description="Basic and acidic residues" evidence="25">
    <location>
        <begin position="1080"/>
        <end position="1116"/>
    </location>
</feature>
<dbReference type="FunFam" id="2.60.120.650:FF:000009">
    <property type="entry name" value="Putative lysine-specific demethylase 6B"/>
    <property type="match status" value="1"/>
</dbReference>
<feature type="compositionally biased region" description="Basic and acidic residues" evidence="25">
    <location>
        <begin position="1312"/>
        <end position="1341"/>
    </location>
</feature>
<proteinExistence type="inferred from homology"/>
<keyword evidence="4" id="KW-1017">Isopeptide bond</keyword>
<dbReference type="Proteomes" id="UP000694620">
    <property type="component" value="Chromosome 3"/>
</dbReference>
<comment type="catalytic activity">
    <reaction evidence="17">
        <text>N(6),N(6),N(6)-trimethyl-L-lysyl(27)-[histone H3] + 2 2-oxoglutarate + 2 O2 = N(6)-methyl-L-lysyl(27)-[histone H3] + 2 formaldehyde + 2 succinate + 2 CO2</text>
        <dbReference type="Rhea" id="RHEA:60224"/>
        <dbReference type="Rhea" id="RHEA-COMP:15535"/>
        <dbReference type="Rhea" id="RHEA-COMP:15544"/>
        <dbReference type="ChEBI" id="CHEBI:15379"/>
        <dbReference type="ChEBI" id="CHEBI:16526"/>
        <dbReference type="ChEBI" id="CHEBI:16810"/>
        <dbReference type="ChEBI" id="CHEBI:16842"/>
        <dbReference type="ChEBI" id="CHEBI:30031"/>
        <dbReference type="ChEBI" id="CHEBI:61929"/>
        <dbReference type="ChEBI" id="CHEBI:61961"/>
        <dbReference type="EC" id="1.14.11.68"/>
    </reaction>
</comment>
<accession>A0A8C4S1E9</accession>
<evidence type="ECO:0000256" key="6">
    <source>
        <dbReference type="ARBA" id="ARBA00022723"/>
    </source>
</evidence>
<dbReference type="Pfam" id="PF02373">
    <property type="entry name" value="JmjC"/>
    <property type="match status" value="1"/>
</dbReference>
<comment type="function">
    <text evidence="18">Histone demethylase that specifically demethylates 'Lys-27' of histone H3, thereby playing a central role in histone code. Demethylates trimethylated and dimethylated H3 'Lys-27'. Plays a central role in regulation of posterior development, by regulating HOX gene expression. Involved in inflammatory response by participating in macrophage differentiation in case of inflammation by regulating gene expression and macrophage differentiation. Plays a demethylase-independent role in chromatin remodeling to regulate T-box family member-dependent gene expression by acting as a link between T-box factors and the SMARCA4-containing SWI/SNF remodeling complex.</text>
</comment>
<dbReference type="InterPro" id="IPR051630">
    <property type="entry name" value="Corepressor-Demethylase"/>
</dbReference>
<evidence type="ECO:0000256" key="23">
    <source>
        <dbReference type="ARBA" id="ARBA00082905"/>
    </source>
</evidence>
<reference evidence="27" key="1">
    <citation type="submission" date="2021-06" db="EMBL/GenBank/DDBJ databases">
        <authorList>
            <consortium name="Wellcome Sanger Institute Data Sharing"/>
        </authorList>
    </citation>
    <scope>NUCLEOTIDE SEQUENCE [LARGE SCALE GENOMIC DNA]</scope>
</reference>
<dbReference type="GO" id="GO:0007507">
    <property type="term" value="P:heart development"/>
    <property type="evidence" value="ECO:0007669"/>
    <property type="project" value="TreeGrafter"/>
</dbReference>
<feature type="compositionally biased region" description="Basic and acidic residues" evidence="25">
    <location>
        <begin position="1404"/>
        <end position="1416"/>
    </location>
</feature>
<feature type="region of interest" description="Disordered" evidence="25">
    <location>
        <begin position="1014"/>
        <end position="1063"/>
    </location>
</feature>
<reference evidence="27" key="2">
    <citation type="submission" date="2025-08" db="UniProtKB">
        <authorList>
            <consortium name="Ensembl"/>
        </authorList>
    </citation>
    <scope>IDENTIFICATION</scope>
</reference>
<feature type="region of interest" description="Disordered" evidence="25">
    <location>
        <begin position="989"/>
        <end position="1008"/>
    </location>
</feature>
<evidence type="ECO:0000256" key="15">
    <source>
        <dbReference type="ARBA" id="ARBA00034483"/>
    </source>
</evidence>
<keyword evidence="24" id="KW-0802">TPR repeat</keyword>
<evidence type="ECO:0000256" key="17">
    <source>
        <dbReference type="ARBA" id="ARBA00048695"/>
    </source>
</evidence>
<keyword evidence="9" id="KW-0156">Chromatin regulator</keyword>
<feature type="compositionally biased region" description="Low complexity" evidence="25">
    <location>
        <begin position="324"/>
        <end position="333"/>
    </location>
</feature>
<evidence type="ECO:0000256" key="4">
    <source>
        <dbReference type="ARBA" id="ARBA00022499"/>
    </source>
</evidence>
<dbReference type="Pfam" id="PF21326">
    <property type="entry name" value="KDM6_GATAL"/>
    <property type="match status" value="1"/>
</dbReference>
<name>A0A8C4S1E9_ERPCA</name>
<keyword evidence="7" id="KW-0862">Zinc</keyword>
<dbReference type="InterPro" id="IPR048560">
    <property type="entry name" value="KDM6A_B-like_GATAL"/>
</dbReference>
<dbReference type="SMART" id="SM00558">
    <property type="entry name" value="JmjC"/>
    <property type="match status" value="1"/>
</dbReference>
<comment type="similarity">
    <text evidence="15">Belongs to the UTX family.</text>
</comment>
<feature type="compositionally biased region" description="Polar residues" evidence="25">
    <location>
        <begin position="815"/>
        <end position="830"/>
    </location>
</feature>
<dbReference type="FunFam" id="1.20.58.1370:FF:000001">
    <property type="entry name" value="lysine-specific demethylase 6A isoform X2"/>
    <property type="match status" value="1"/>
</dbReference>
<evidence type="ECO:0000256" key="9">
    <source>
        <dbReference type="ARBA" id="ARBA00022853"/>
    </source>
</evidence>
<evidence type="ECO:0000256" key="8">
    <source>
        <dbReference type="ARBA" id="ARBA00022843"/>
    </source>
</evidence>
<keyword evidence="14" id="KW-0539">Nucleus</keyword>
<dbReference type="PROSITE" id="PS50005">
    <property type="entry name" value="TPR"/>
    <property type="match status" value="1"/>
</dbReference>
<evidence type="ECO:0000313" key="27">
    <source>
        <dbReference type="Ensembl" id="ENSECRP00000010840.1"/>
    </source>
</evidence>